<dbReference type="AlphaFoldDB" id="A0A1B1SAU6"/>
<dbReference type="OrthoDB" id="1119931at2"/>
<dbReference type="Proteomes" id="UP000186351">
    <property type="component" value="Chromosome"/>
</dbReference>
<keyword evidence="4 5" id="KW-0472">Membrane</keyword>
<gene>
    <name evidence="7" type="ORF">A4V02_09445</name>
</gene>
<evidence type="ECO:0000256" key="4">
    <source>
        <dbReference type="ARBA" id="ARBA00023136"/>
    </source>
</evidence>
<evidence type="ECO:0000313" key="7">
    <source>
        <dbReference type="EMBL" id="ANU63924.1"/>
    </source>
</evidence>
<dbReference type="InterPro" id="IPR002810">
    <property type="entry name" value="NfeD-like_C"/>
</dbReference>
<dbReference type="InterPro" id="IPR052165">
    <property type="entry name" value="Membrane_assoc_protease"/>
</dbReference>
<name>A0A1B1SAU6_9BACT</name>
<comment type="subcellular location">
    <subcellularLocation>
        <location evidence="1">Membrane</location>
        <topology evidence="1">Multi-pass membrane protein</topology>
    </subcellularLocation>
</comment>
<accession>A0A1B1SAU6</accession>
<dbReference type="InterPro" id="IPR012340">
    <property type="entry name" value="NA-bd_OB-fold"/>
</dbReference>
<evidence type="ECO:0000256" key="3">
    <source>
        <dbReference type="ARBA" id="ARBA00022989"/>
    </source>
</evidence>
<keyword evidence="3 5" id="KW-1133">Transmembrane helix</keyword>
<organism evidence="7 8">
    <name type="scientific">Muribaculum intestinale</name>
    <dbReference type="NCBI Taxonomy" id="1796646"/>
    <lineage>
        <taxon>Bacteria</taxon>
        <taxon>Pseudomonadati</taxon>
        <taxon>Bacteroidota</taxon>
        <taxon>Bacteroidia</taxon>
        <taxon>Bacteroidales</taxon>
        <taxon>Muribaculaceae</taxon>
        <taxon>Muribaculum</taxon>
    </lineage>
</organism>
<feature type="transmembrane region" description="Helical" evidence="5">
    <location>
        <begin position="46"/>
        <end position="68"/>
    </location>
</feature>
<sequence>MTLWIIWLSLAALLMIVEVFSQMVWTLCLAIGCVAALVGDCFGVALEWQLIILAATTVAAYIILVPYVKRWHEKQVAKEGRASRTGMEALLGRRAVVTQVIHPGEIGRARIDGDSWQVVAPGVPYAIPCGAEVIVTDYNSIILTATLPDK</sequence>
<evidence type="ECO:0000256" key="1">
    <source>
        <dbReference type="ARBA" id="ARBA00004141"/>
    </source>
</evidence>
<evidence type="ECO:0000256" key="5">
    <source>
        <dbReference type="SAM" id="Phobius"/>
    </source>
</evidence>
<dbReference type="GeneID" id="65537091"/>
<keyword evidence="8" id="KW-1185">Reference proteome</keyword>
<dbReference type="SUPFAM" id="SSF141322">
    <property type="entry name" value="NfeD domain-like"/>
    <property type="match status" value="1"/>
</dbReference>
<dbReference type="EMBL" id="CP015402">
    <property type="protein sequence ID" value="ANU63924.1"/>
    <property type="molecule type" value="Genomic_DNA"/>
</dbReference>
<dbReference type="GO" id="GO:0005886">
    <property type="term" value="C:plasma membrane"/>
    <property type="evidence" value="ECO:0007669"/>
    <property type="project" value="TreeGrafter"/>
</dbReference>
<dbReference type="KEGG" id="pary:A4V02_09445"/>
<evidence type="ECO:0000259" key="6">
    <source>
        <dbReference type="Pfam" id="PF01957"/>
    </source>
</evidence>
<dbReference type="RefSeq" id="WP_068961221.1">
    <property type="nucleotide sequence ID" value="NZ_CAJTAP010000003.1"/>
</dbReference>
<evidence type="ECO:0000256" key="2">
    <source>
        <dbReference type="ARBA" id="ARBA00022692"/>
    </source>
</evidence>
<dbReference type="PANTHER" id="PTHR33507">
    <property type="entry name" value="INNER MEMBRANE PROTEIN YBBJ"/>
    <property type="match status" value="1"/>
</dbReference>
<accession>A0A1Z2XHS3</accession>
<feature type="domain" description="NfeD-like C-terminal" evidence="6">
    <location>
        <begin position="88"/>
        <end position="143"/>
    </location>
</feature>
<reference evidence="8" key="1">
    <citation type="submission" date="2016-04" db="EMBL/GenBank/DDBJ databases">
        <title>Complete Genome Sequences of Twelve Strains of a Stable Defined Moderately Diverse Mouse Microbiota 2 (sDMDMm2).</title>
        <authorList>
            <person name="Uchimura Y."/>
            <person name="Wyss M."/>
            <person name="Brugiroux S."/>
            <person name="Limenitakis J.P."/>
            <person name="Stecher B."/>
            <person name="McCoy K.D."/>
            <person name="Macpherson A.J."/>
        </authorList>
    </citation>
    <scope>NUCLEOTIDE SEQUENCE [LARGE SCALE GENOMIC DNA]</scope>
    <source>
        <strain evidence="8">YL27</strain>
    </source>
</reference>
<dbReference type="PANTHER" id="PTHR33507:SF3">
    <property type="entry name" value="INNER MEMBRANE PROTEIN YBBJ"/>
    <property type="match status" value="1"/>
</dbReference>
<dbReference type="Pfam" id="PF01957">
    <property type="entry name" value="NfeD"/>
    <property type="match status" value="1"/>
</dbReference>
<protein>
    <recommendedName>
        <fullName evidence="6">NfeD-like C-terminal domain-containing protein</fullName>
    </recommendedName>
</protein>
<keyword evidence="2 5" id="KW-0812">Transmembrane</keyword>
<proteinExistence type="predicted"/>
<evidence type="ECO:0000313" key="8">
    <source>
        <dbReference type="Proteomes" id="UP000186351"/>
    </source>
</evidence>
<dbReference type="Gene3D" id="2.40.50.140">
    <property type="entry name" value="Nucleic acid-binding proteins"/>
    <property type="match status" value="1"/>
</dbReference>